<sequence>MKKTLKTLSLGLTFVFLATFTFAQNVLVDVNKSYPGINRLEVEGGWLDVSYEGGSGSDVQVEAYLQSTDEDQDIVFVTVGDVLKIKYERKSKNWTWSNGQNKGWIKITGPDSIEINFKNSSGNTSVRNVASEETYMKVTSGRISAEGIDGDLTIGATSGRLMVSDVSGNVMASLTSGNAEIDQVSGDVNYKSTSGSLDASHIDGELNVEFTSGRGVLENIGQLGSLKFTSGSIRAEEVGLGPNTSFSGSSGNFRIQTYSNLSDFNFDLSSSSGSLKVGDRKTSKKLEIDNGSDAWIKGRITSGSISIEN</sequence>
<evidence type="ECO:0000256" key="1">
    <source>
        <dbReference type="SAM" id="SignalP"/>
    </source>
</evidence>
<feature type="signal peptide" evidence="1">
    <location>
        <begin position="1"/>
        <end position="23"/>
    </location>
</feature>
<keyword evidence="1" id="KW-0732">Signal</keyword>
<reference evidence="3 4" key="1">
    <citation type="submission" date="2022-08" db="EMBL/GenBank/DDBJ databases">
        <title>Algoriphagus sp. CAU 1643 isolated from mud.</title>
        <authorList>
            <person name="Kim W."/>
        </authorList>
    </citation>
    <scope>NUCLEOTIDE SEQUENCE [LARGE SCALE GENOMIC DNA]</scope>
    <source>
        <strain evidence="3 4">CAU 1643</strain>
    </source>
</reference>
<evidence type="ECO:0000313" key="3">
    <source>
        <dbReference type="EMBL" id="MCS5490170.1"/>
    </source>
</evidence>
<evidence type="ECO:0000259" key="2">
    <source>
        <dbReference type="Pfam" id="PF13349"/>
    </source>
</evidence>
<accession>A0ABT2G4I3</accession>
<feature type="domain" description="DUF4097" evidence="2">
    <location>
        <begin position="37"/>
        <end position="212"/>
    </location>
</feature>
<proteinExistence type="predicted"/>
<dbReference type="RefSeq" id="WP_259413846.1">
    <property type="nucleotide sequence ID" value="NZ_JANWGH010000001.1"/>
</dbReference>
<dbReference type="EMBL" id="JANWGH010000001">
    <property type="protein sequence ID" value="MCS5490170.1"/>
    <property type="molecule type" value="Genomic_DNA"/>
</dbReference>
<gene>
    <name evidence="3" type="ORF">NY014_07000</name>
</gene>
<dbReference type="Pfam" id="PF13349">
    <property type="entry name" value="DUF4097"/>
    <property type="match status" value="1"/>
</dbReference>
<evidence type="ECO:0000313" key="4">
    <source>
        <dbReference type="Proteomes" id="UP001206788"/>
    </source>
</evidence>
<feature type="chain" id="PRO_5045131266" evidence="1">
    <location>
        <begin position="24"/>
        <end position="309"/>
    </location>
</feature>
<name>A0ABT2G4I3_9BACT</name>
<dbReference type="InterPro" id="IPR025164">
    <property type="entry name" value="Toastrack_DUF4097"/>
</dbReference>
<protein>
    <submittedName>
        <fullName evidence="3">DUF4097 domain-containing protein</fullName>
    </submittedName>
</protein>
<dbReference type="Proteomes" id="UP001206788">
    <property type="component" value="Unassembled WGS sequence"/>
</dbReference>
<organism evidence="3 4">
    <name type="scientific">Algoriphagus limi</name>
    <dbReference type="NCBI Taxonomy" id="2975273"/>
    <lineage>
        <taxon>Bacteria</taxon>
        <taxon>Pseudomonadati</taxon>
        <taxon>Bacteroidota</taxon>
        <taxon>Cytophagia</taxon>
        <taxon>Cytophagales</taxon>
        <taxon>Cyclobacteriaceae</taxon>
        <taxon>Algoriphagus</taxon>
    </lineage>
</organism>
<keyword evidence="4" id="KW-1185">Reference proteome</keyword>
<comment type="caution">
    <text evidence="3">The sequence shown here is derived from an EMBL/GenBank/DDBJ whole genome shotgun (WGS) entry which is preliminary data.</text>
</comment>